<comment type="caution">
    <text evidence="2">The sequence shown here is derived from an EMBL/GenBank/DDBJ whole genome shotgun (WGS) entry which is preliminary data.</text>
</comment>
<sequence>MTELCFAVPTAPDVSTRQESKPRTFCTTAIHAFVIGTLLSLAAWISNQGWAVCSILLFGDFSAGNMWKHILFSVSGSLIIALAWCLSFKSCFPGDDDVAEHLQDLGELGFIFGYILAEYLGIGIFGSNDFDKFLPLVIVAWALLTQLKNYRKEVKRVAATDFLIGSVEIV</sequence>
<organism evidence="2 3">
    <name type="scientific">Skeletonema marinoi</name>
    <dbReference type="NCBI Taxonomy" id="267567"/>
    <lineage>
        <taxon>Eukaryota</taxon>
        <taxon>Sar</taxon>
        <taxon>Stramenopiles</taxon>
        <taxon>Ochrophyta</taxon>
        <taxon>Bacillariophyta</taxon>
        <taxon>Coscinodiscophyceae</taxon>
        <taxon>Thalassiosirophycidae</taxon>
        <taxon>Thalassiosirales</taxon>
        <taxon>Skeletonemataceae</taxon>
        <taxon>Skeletonema</taxon>
        <taxon>Skeletonema marinoi-dohrnii complex</taxon>
    </lineage>
</organism>
<keyword evidence="1" id="KW-1133">Transmembrane helix</keyword>
<feature type="transmembrane region" description="Helical" evidence="1">
    <location>
        <begin position="66"/>
        <end position="87"/>
    </location>
</feature>
<name>A0AAD8YBJ2_9STRA</name>
<accession>A0AAD8YBJ2</accession>
<dbReference type="Proteomes" id="UP001224775">
    <property type="component" value="Unassembled WGS sequence"/>
</dbReference>
<evidence type="ECO:0000256" key="1">
    <source>
        <dbReference type="SAM" id="Phobius"/>
    </source>
</evidence>
<keyword evidence="1" id="KW-0812">Transmembrane</keyword>
<protein>
    <submittedName>
        <fullName evidence="2">Uncharacterized protein</fullName>
    </submittedName>
</protein>
<feature type="transmembrane region" description="Helical" evidence="1">
    <location>
        <begin position="25"/>
        <end position="46"/>
    </location>
</feature>
<keyword evidence="3" id="KW-1185">Reference proteome</keyword>
<dbReference type="AlphaFoldDB" id="A0AAD8YBJ2"/>
<gene>
    <name evidence="2" type="ORF">QTG54_007114</name>
</gene>
<evidence type="ECO:0000313" key="2">
    <source>
        <dbReference type="EMBL" id="KAK1742549.1"/>
    </source>
</evidence>
<keyword evidence="1" id="KW-0472">Membrane</keyword>
<dbReference type="EMBL" id="JATAAI010000011">
    <property type="protein sequence ID" value="KAK1742549.1"/>
    <property type="molecule type" value="Genomic_DNA"/>
</dbReference>
<evidence type="ECO:0000313" key="3">
    <source>
        <dbReference type="Proteomes" id="UP001224775"/>
    </source>
</evidence>
<reference evidence="2" key="1">
    <citation type="submission" date="2023-06" db="EMBL/GenBank/DDBJ databases">
        <title>Survivors Of The Sea: Transcriptome response of Skeletonema marinoi to long-term dormancy.</title>
        <authorList>
            <person name="Pinder M.I.M."/>
            <person name="Kourtchenko O."/>
            <person name="Robertson E.K."/>
            <person name="Larsson T."/>
            <person name="Maumus F."/>
            <person name="Osuna-Cruz C.M."/>
            <person name="Vancaester E."/>
            <person name="Stenow R."/>
            <person name="Vandepoele K."/>
            <person name="Ploug H."/>
            <person name="Bruchert V."/>
            <person name="Godhe A."/>
            <person name="Topel M."/>
        </authorList>
    </citation>
    <scope>NUCLEOTIDE SEQUENCE</scope>
    <source>
        <strain evidence="2">R05AC</strain>
    </source>
</reference>
<feature type="transmembrane region" description="Helical" evidence="1">
    <location>
        <begin position="108"/>
        <end position="127"/>
    </location>
</feature>
<proteinExistence type="predicted"/>